<dbReference type="OrthoDB" id="5327615at2"/>
<evidence type="ECO:0000256" key="1">
    <source>
        <dbReference type="ARBA" id="ARBA00010718"/>
    </source>
</evidence>
<organism evidence="8 9">
    <name type="scientific">Actinomadura rudentiformis</name>
    <dbReference type="NCBI Taxonomy" id="359158"/>
    <lineage>
        <taxon>Bacteria</taxon>
        <taxon>Bacillati</taxon>
        <taxon>Actinomycetota</taxon>
        <taxon>Actinomycetes</taxon>
        <taxon>Streptosporangiales</taxon>
        <taxon>Thermomonosporaceae</taxon>
        <taxon>Actinomadura</taxon>
    </lineage>
</organism>
<evidence type="ECO:0000256" key="3">
    <source>
        <dbReference type="ARBA" id="ARBA00022723"/>
    </source>
</evidence>
<dbReference type="GO" id="GO:0004089">
    <property type="term" value="F:carbonate dehydratase activity"/>
    <property type="evidence" value="ECO:0007669"/>
    <property type="project" value="UniProtKB-EC"/>
</dbReference>
<dbReference type="GO" id="GO:0008270">
    <property type="term" value="F:zinc ion binding"/>
    <property type="evidence" value="ECO:0007669"/>
    <property type="project" value="InterPro"/>
</dbReference>
<reference evidence="8 9" key="1">
    <citation type="submission" date="2019-09" db="EMBL/GenBank/DDBJ databases">
        <title>Actinomadura physcomitrii sp. nov., a novel actinomycete isolated from moss [Physcomitrium sphaericum (Ludw) Fuernr].</title>
        <authorList>
            <person name="Zhuang X."/>
            <person name="Liu C."/>
        </authorList>
    </citation>
    <scope>NUCLEOTIDE SEQUENCE [LARGE SCALE GENOMIC DNA]</scope>
    <source>
        <strain evidence="8 9">HMC1</strain>
    </source>
</reference>
<dbReference type="RefSeq" id="WP_151561362.1">
    <property type="nucleotide sequence ID" value="NZ_WBMT01000008.1"/>
</dbReference>
<comment type="similarity">
    <text evidence="1">Belongs to the alpha-carbonic anhydrase family.</text>
</comment>
<keyword evidence="5" id="KW-0456">Lyase</keyword>
<feature type="domain" description="Alpha-carbonic anhydrase" evidence="7">
    <location>
        <begin position="94"/>
        <end position="344"/>
    </location>
</feature>
<evidence type="ECO:0000313" key="9">
    <source>
        <dbReference type="Proteomes" id="UP000468735"/>
    </source>
</evidence>
<evidence type="ECO:0000256" key="6">
    <source>
        <dbReference type="ARBA" id="ARBA00048348"/>
    </source>
</evidence>
<protein>
    <recommendedName>
        <fullName evidence="2">carbonic anhydrase</fullName>
        <ecNumber evidence="2">4.2.1.1</ecNumber>
    </recommendedName>
</protein>
<dbReference type="PROSITE" id="PS51144">
    <property type="entry name" value="ALPHA_CA_2"/>
    <property type="match status" value="1"/>
</dbReference>
<dbReference type="PANTHER" id="PTHR18952">
    <property type="entry name" value="CARBONIC ANHYDRASE"/>
    <property type="match status" value="1"/>
</dbReference>
<dbReference type="InterPro" id="IPR036398">
    <property type="entry name" value="CA_dom_sf"/>
</dbReference>
<dbReference type="EMBL" id="WBMT01000008">
    <property type="protein sequence ID" value="KAB2347739.1"/>
    <property type="molecule type" value="Genomic_DNA"/>
</dbReference>
<dbReference type="CDD" id="cd03124">
    <property type="entry name" value="alpha_CA_prokaryotic_like"/>
    <property type="match status" value="1"/>
</dbReference>
<dbReference type="InterPro" id="IPR041891">
    <property type="entry name" value="Alpha_CA_prokaryot-like"/>
</dbReference>
<evidence type="ECO:0000256" key="2">
    <source>
        <dbReference type="ARBA" id="ARBA00012925"/>
    </source>
</evidence>
<dbReference type="Gene3D" id="3.10.200.10">
    <property type="entry name" value="Alpha carbonic anhydrase"/>
    <property type="match status" value="1"/>
</dbReference>
<comment type="caution">
    <text evidence="8">The sequence shown here is derived from an EMBL/GenBank/DDBJ whole genome shotgun (WGS) entry which is preliminary data.</text>
</comment>
<dbReference type="Proteomes" id="UP000468735">
    <property type="component" value="Unassembled WGS sequence"/>
</dbReference>
<keyword evidence="3" id="KW-0479">Metal-binding</keyword>
<name>A0A6H9YVC9_9ACTN</name>
<evidence type="ECO:0000313" key="8">
    <source>
        <dbReference type="EMBL" id="KAB2347739.1"/>
    </source>
</evidence>
<keyword evidence="4" id="KW-0862">Zinc</keyword>
<evidence type="ECO:0000256" key="4">
    <source>
        <dbReference type="ARBA" id="ARBA00022833"/>
    </source>
</evidence>
<dbReference type="AlphaFoldDB" id="A0A6H9YVC9"/>
<keyword evidence="9" id="KW-1185">Reference proteome</keyword>
<dbReference type="EC" id="4.2.1.1" evidence="2"/>
<evidence type="ECO:0000259" key="7">
    <source>
        <dbReference type="PROSITE" id="PS51144"/>
    </source>
</evidence>
<comment type="catalytic activity">
    <reaction evidence="6">
        <text>hydrogencarbonate + H(+) = CO2 + H2O</text>
        <dbReference type="Rhea" id="RHEA:10748"/>
        <dbReference type="ChEBI" id="CHEBI:15377"/>
        <dbReference type="ChEBI" id="CHEBI:15378"/>
        <dbReference type="ChEBI" id="CHEBI:16526"/>
        <dbReference type="ChEBI" id="CHEBI:17544"/>
        <dbReference type="EC" id="4.2.1.1"/>
    </reaction>
</comment>
<proteinExistence type="inferred from homology"/>
<evidence type="ECO:0000256" key="5">
    <source>
        <dbReference type="ARBA" id="ARBA00023239"/>
    </source>
</evidence>
<gene>
    <name evidence="8" type="ORF">F8566_17665</name>
</gene>
<dbReference type="InterPro" id="IPR023561">
    <property type="entry name" value="Carbonic_anhydrase_a-class"/>
</dbReference>
<dbReference type="SUPFAM" id="SSF51069">
    <property type="entry name" value="Carbonic anhydrase"/>
    <property type="match status" value="1"/>
</dbReference>
<accession>A0A6H9YVC9</accession>
<sequence length="350" mass="37398">MPCASSGTGHHRDFAWLEKCPESPCSCLSYALDRRRMSGTCSPPLTGDPGMSEFNRRELLLKGMGAAAAAAAASYGLRGAAGTLSDSAHAATTPTWNHDPGSLTGPSRWAGIDPGFSACGTGVHQSPINIETARVSVSRGPALQLKYDESELAIGNTGHVIEVRIPSGVEDVLQIGGDSYRLTQYHFHAPSEHTINGRHADVEGHFVHTNAAGATAVVGVLYRIGPRPNRLLETILRMAPETSGTEGRPIGEANPVDLFRGLDGAYAKRGKVQVDTFYSYDGSLTTPSCTENVHWYMPHGSGHVSRAAVTRFHSVVAKFANYGGYANDNRPVQPLNGRVVQLRVGPKRRS</sequence>
<dbReference type="Pfam" id="PF00194">
    <property type="entry name" value="Carb_anhydrase"/>
    <property type="match status" value="1"/>
</dbReference>
<dbReference type="SMART" id="SM01057">
    <property type="entry name" value="Carb_anhydrase"/>
    <property type="match status" value="1"/>
</dbReference>
<dbReference type="InterPro" id="IPR001148">
    <property type="entry name" value="CA_dom"/>
</dbReference>
<dbReference type="PANTHER" id="PTHR18952:SF265">
    <property type="entry name" value="CARBONIC ANHYDRASE"/>
    <property type="match status" value="1"/>
</dbReference>